<name>A0A0D3KFV9_EMIH1</name>
<accession>A0A0D3KFV9</accession>
<keyword evidence="3" id="KW-1185">Reference proteome</keyword>
<dbReference type="EnsemblProtists" id="EOD34644">
    <property type="protein sequence ID" value="EOD34644"/>
    <property type="gene ID" value="EMIHUDRAFT_441210"/>
</dbReference>
<evidence type="ECO:0000256" key="1">
    <source>
        <dbReference type="SAM" id="SignalP"/>
    </source>
</evidence>
<sequence length="196" mass="21581">MAVRLACLLLCFVQAKCLFLVHGSALRGAPRNIASTAFTRCARTRPPIASEFEEEEEEENFIDADDSWRQFRSDAIAEGWWQTLRREARRSVTAPSVRQRLEEAGGVLVAATVFVALLKAYIVRAGGGIVIVPDEAGLGIYNFNELKALDPSKLFKLHLPSSMPPMPPPMLRIERELSLTLSRLLIGDAGDGHPPA</sequence>
<keyword evidence="1" id="KW-0732">Signal</keyword>
<reference evidence="2" key="2">
    <citation type="submission" date="2024-10" db="UniProtKB">
        <authorList>
            <consortium name="EnsemblProtists"/>
        </authorList>
    </citation>
    <scope>IDENTIFICATION</scope>
</reference>
<feature type="chain" id="PRO_5044247004" evidence="1">
    <location>
        <begin position="18"/>
        <end position="196"/>
    </location>
</feature>
<dbReference type="RefSeq" id="XP_005787073.1">
    <property type="nucleotide sequence ID" value="XM_005787016.1"/>
</dbReference>
<dbReference type="GeneID" id="17279914"/>
<dbReference type="KEGG" id="ehx:EMIHUDRAFT_441210"/>
<evidence type="ECO:0000313" key="3">
    <source>
        <dbReference type="Proteomes" id="UP000013827"/>
    </source>
</evidence>
<organism evidence="2 3">
    <name type="scientific">Emiliania huxleyi (strain CCMP1516)</name>
    <dbReference type="NCBI Taxonomy" id="280463"/>
    <lineage>
        <taxon>Eukaryota</taxon>
        <taxon>Haptista</taxon>
        <taxon>Haptophyta</taxon>
        <taxon>Prymnesiophyceae</taxon>
        <taxon>Isochrysidales</taxon>
        <taxon>Noelaerhabdaceae</taxon>
        <taxon>Emiliania</taxon>
    </lineage>
</organism>
<evidence type="ECO:0000313" key="2">
    <source>
        <dbReference type="EnsemblProtists" id="EOD34644"/>
    </source>
</evidence>
<proteinExistence type="predicted"/>
<dbReference type="HOGENOM" id="CLU_1392499_0_0_1"/>
<dbReference type="Proteomes" id="UP000013827">
    <property type="component" value="Unassembled WGS sequence"/>
</dbReference>
<reference evidence="3" key="1">
    <citation type="journal article" date="2013" name="Nature">
        <title>Pan genome of the phytoplankton Emiliania underpins its global distribution.</title>
        <authorList>
            <person name="Read B.A."/>
            <person name="Kegel J."/>
            <person name="Klute M.J."/>
            <person name="Kuo A."/>
            <person name="Lefebvre S.C."/>
            <person name="Maumus F."/>
            <person name="Mayer C."/>
            <person name="Miller J."/>
            <person name="Monier A."/>
            <person name="Salamov A."/>
            <person name="Young J."/>
            <person name="Aguilar M."/>
            <person name="Claverie J.M."/>
            <person name="Frickenhaus S."/>
            <person name="Gonzalez K."/>
            <person name="Herman E.K."/>
            <person name="Lin Y.C."/>
            <person name="Napier J."/>
            <person name="Ogata H."/>
            <person name="Sarno A.F."/>
            <person name="Shmutz J."/>
            <person name="Schroeder D."/>
            <person name="de Vargas C."/>
            <person name="Verret F."/>
            <person name="von Dassow P."/>
            <person name="Valentin K."/>
            <person name="Van de Peer Y."/>
            <person name="Wheeler G."/>
            <person name="Dacks J.B."/>
            <person name="Delwiche C.F."/>
            <person name="Dyhrman S.T."/>
            <person name="Glockner G."/>
            <person name="John U."/>
            <person name="Richards T."/>
            <person name="Worden A.Z."/>
            <person name="Zhang X."/>
            <person name="Grigoriev I.V."/>
            <person name="Allen A.E."/>
            <person name="Bidle K."/>
            <person name="Borodovsky M."/>
            <person name="Bowler C."/>
            <person name="Brownlee C."/>
            <person name="Cock J.M."/>
            <person name="Elias M."/>
            <person name="Gladyshev V.N."/>
            <person name="Groth M."/>
            <person name="Guda C."/>
            <person name="Hadaegh A."/>
            <person name="Iglesias-Rodriguez M.D."/>
            <person name="Jenkins J."/>
            <person name="Jones B.M."/>
            <person name="Lawson T."/>
            <person name="Leese F."/>
            <person name="Lindquist E."/>
            <person name="Lobanov A."/>
            <person name="Lomsadze A."/>
            <person name="Malik S.B."/>
            <person name="Marsh M.E."/>
            <person name="Mackinder L."/>
            <person name="Mock T."/>
            <person name="Mueller-Roeber B."/>
            <person name="Pagarete A."/>
            <person name="Parker M."/>
            <person name="Probert I."/>
            <person name="Quesneville H."/>
            <person name="Raines C."/>
            <person name="Rensing S.A."/>
            <person name="Riano-Pachon D.M."/>
            <person name="Richier S."/>
            <person name="Rokitta S."/>
            <person name="Shiraiwa Y."/>
            <person name="Soanes D.M."/>
            <person name="van der Giezen M."/>
            <person name="Wahlund T.M."/>
            <person name="Williams B."/>
            <person name="Wilson W."/>
            <person name="Wolfe G."/>
            <person name="Wurch L.L."/>
        </authorList>
    </citation>
    <scope>NUCLEOTIDE SEQUENCE</scope>
</reference>
<protein>
    <submittedName>
        <fullName evidence="2">Uncharacterized protein</fullName>
    </submittedName>
</protein>
<feature type="signal peptide" evidence="1">
    <location>
        <begin position="1"/>
        <end position="17"/>
    </location>
</feature>
<dbReference type="AlphaFoldDB" id="A0A0D3KFV9"/>
<dbReference type="PaxDb" id="2903-EOD34644"/>